<dbReference type="InParanoid" id="A0A2H3D560"/>
<dbReference type="EMBL" id="KZ293687">
    <property type="protein sequence ID" value="PBK85928.1"/>
    <property type="molecule type" value="Genomic_DNA"/>
</dbReference>
<evidence type="ECO:0000313" key="3">
    <source>
        <dbReference type="Proteomes" id="UP000217790"/>
    </source>
</evidence>
<reference evidence="3" key="1">
    <citation type="journal article" date="2017" name="Nat. Ecol. Evol.">
        <title>Genome expansion and lineage-specific genetic innovations in the forest pathogenic fungi Armillaria.</title>
        <authorList>
            <person name="Sipos G."/>
            <person name="Prasanna A.N."/>
            <person name="Walter M.C."/>
            <person name="O'Connor E."/>
            <person name="Balint B."/>
            <person name="Krizsan K."/>
            <person name="Kiss B."/>
            <person name="Hess J."/>
            <person name="Varga T."/>
            <person name="Slot J."/>
            <person name="Riley R."/>
            <person name="Boka B."/>
            <person name="Rigling D."/>
            <person name="Barry K."/>
            <person name="Lee J."/>
            <person name="Mihaltcheva S."/>
            <person name="LaButti K."/>
            <person name="Lipzen A."/>
            <person name="Waldron R."/>
            <person name="Moloney N.M."/>
            <person name="Sperisen C."/>
            <person name="Kredics L."/>
            <person name="Vagvoelgyi C."/>
            <person name="Patrignani A."/>
            <person name="Fitzpatrick D."/>
            <person name="Nagy I."/>
            <person name="Doyle S."/>
            <person name="Anderson J.B."/>
            <person name="Grigoriev I.V."/>
            <person name="Gueldener U."/>
            <person name="Muensterkoetter M."/>
            <person name="Nagy L.G."/>
        </authorList>
    </citation>
    <scope>NUCLEOTIDE SEQUENCE [LARGE SCALE GENOMIC DNA]</scope>
    <source>
        <strain evidence="3">Ar21-2</strain>
    </source>
</reference>
<sequence>MDASPSPLTLPTRAPISGGSMAAKDEEQAGCPSRVAYSQPMDYDWEGVDWSGFESFCARILGLEESLPDQRLHRFTIRIPHKRSLFSRVLSIQ</sequence>
<feature type="region of interest" description="Disordered" evidence="1">
    <location>
        <begin position="1"/>
        <end position="31"/>
    </location>
</feature>
<organism evidence="2 3">
    <name type="scientific">Armillaria gallica</name>
    <name type="common">Bulbous honey fungus</name>
    <name type="synonym">Armillaria bulbosa</name>
    <dbReference type="NCBI Taxonomy" id="47427"/>
    <lineage>
        <taxon>Eukaryota</taxon>
        <taxon>Fungi</taxon>
        <taxon>Dikarya</taxon>
        <taxon>Basidiomycota</taxon>
        <taxon>Agaricomycotina</taxon>
        <taxon>Agaricomycetes</taxon>
        <taxon>Agaricomycetidae</taxon>
        <taxon>Agaricales</taxon>
        <taxon>Marasmiineae</taxon>
        <taxon>Physalacriaceae</taxon>
        <taxon>Armillaria</taxon>
    </lineage>
</organism>
<gene>
    <name evidence="2" type="ORF">ARMGADRAFT_1086971</name>
</gene>
<dbReference type="STRING" id="47427.A0A2H3D560"/>
<accession>A0A2H3D560</accession>
<evidence type="ECO:0000256" key="1">
    <source>
        <dbReference type="SAM" id="MobiDB-lite"/>
    </source>
</evidence>
<proteinExistence type="predicted"/>
<protein>
    <submittedName>
        <fullName evidence="2">Uncharacterized protein</fullName>
    </submittedName>
</protein>
<keyword evidence="3" id="KW-1185">Reference proteome</keyword>
<dbReference type="AlphaFoldDB" id="A0A2H3D560"/>
<evidence type="ECO:0000313" key="2">
    <source>
        <dbReference type="EMBL" id="PBK85928.1"/>
    </source>
</evidence>
<name>A0A2H3D560_ARMGA</name>
<dbReference type="Proteomes" id="UP000217790">
    <property type="component" value="Unassembled WGS sequence"/>
</dbReference>